<evidence type="ECO:0000313" key="2">
    <source>
        <dbReference type="EMBL" id="GGF90096.1"/>
    </source>
</evidence>
<accession>A0A917FK76</accession>
<feature type="region of interest" description="Disordered" evidence="1">
    <location>
        <begin position="1"/>
        <end position="45"/>
    </location>
</feature>
<feature type="compositionally biased region" description="Basic and acidic residues" evidence="1">
    <location>
        <begin position="1"/>
        <end position="18"/>
    </location>
</feature>
<evidence type="ECO:0000313" key="3">
    <source>
        <dbReference type="Proteomes" id="UP000644756"/>
    </source>
</evidence>
<proteinExistence type="predicted"/>
<keyword evidence="3" id="KW-1185">Reference proteome</keyword>
<dbReference type="EMBL" id="BMGR01000001">
    <property type="protein sequence ID" value="GGF90096.1"/>
    <property type="molecule type" value="Genomic_DNA"/>
</dbReference>
<protein>
    <submittedName>
        <fullName evidence="2">Uncharacterized protein</fullName>
    </submittedName>
</protein>
<name>A0A917FK76_9BACL</name>
<sequence>MPNNRSETKENRNSESRMKQQARTLRTEKAAKRPPSLNGINKQLP</sequence>
<dbReference type="RefSeq" id="WP_188528563.1">
    <property type="nucleotide sequence ID" value="NZ_BMGR01000001.1"/>
</dbReference>
<dbReference type="AlphaFoldDB" id="A0A917FK76"/>
<reference evidence="2" key="1">
    <citation type="journal article" date="2014" name="Int. J. Syst. Evol. Microbiol.">
        <title>Complete genome sequence of Corynebacterium casei LMG S-19264T (=DSM 44701T), isolated from a smear-ripened cheese.</title>
        <authorList>
            <consortium name="US DOE Joint Genome Institute (JGI-PGF)"/>
            <person name="Walter F."/>
            <person name="Albersmeier A."/>
            <person name="Kalinowski J."/>
            <person name="Ruckert C."/>
        </authorList>
    </citation>
    <scope>NUCLEOTIDE SEQUENCE</scope>
    <source>
        <strain evidence="2">CGMCC 1.12987</strain>
    </source>
</reference>
<comment type="caution">
    <text evidence="2">The sequence shown here is derived from an EMBL/GenBank/DDBJ whole genome shotgun (WGS) entry which is preliminary data.</text>
</comment>
<dbReference type="Proteomes" id="UP000644756">
    <property type="component" value="Unassembled WGS sequence"/>
</dbReference>
<gene>
    <name evidence="2" type="ORF">GCM10010916_04320</name>
</gene>
<reference evidence="2" key="2">
    <citation type="submission" date="2020-09" db="EMBL/GenBank/DDBJ databases">
        <authorList>
            <person name="Sun Q."/>
            <person name="Zhou Y."/>
        </authorList>
    </citation>
    <scope>NUCLEOTIDE SEQUENCE</scope>
    <source>
        <strain evidence="2">CGMCC 1.12987</strain>
    </source>
</reference>
<evidence type="ECO:0000256" key="1">
    <source>
        <dbReference type="SAM" id="MobiDB-lite"/>
    </source>
</evidence>
<organism evidence="2 3">
    <name type="scientific">Paenibacillus abyssi</name>
    <dbReference type="NCBI Taxonomy" id="1340531"/>
    <lineage>
        <taxon>Bacteria</taxon>
        <taxon>Bacillati</taxon>
        <taxon>Bacillota</taxon>
        <taxon>Bacilli</taxon>
        <taxon>Bacillales</taxon>
        <taxon>Paenibacillaceae</taxon>
        <taxon>Paenibacillus</taxon>
    </lineage>
</organism>